<feature type="transmembrane region" description="Helical" evidence="6">
    <location>
        <begin position="12"/>
        <end position="36"/>
    </location>
</feature>
<feature type="transmembrane region" description="Helical" evidence="6">
    <location>
        <begin position="133"/>
        <end position="154"/>
    </location>
</feature>
<reference evidence="9" key="1">
    <citation type="submission" date="2020-09" db="EMBL/GenBank/DDBJ databases">
        <title>Desulfogranum mesoprofundum gen. nov., sp. nov., a novel mesophilic, sulfate-reducing chemolithoautotroph isolated from a deep-sea hydrothermal vent chimney in the Suiyo Seamount.</title>
        <authorList>
            <person name="Hashimoto Y."/>
            <person name="Nakagawa S."/>
        </authorList>
    </citation>
    <scope>NUCLEOTIDE SEQUENCE</scope>
    <source>
        <strain evidence="9">KT2</strain>
    </source>
</reference>
<feature type="transmembrane region" description="Helical" evidence="6">
    <location>
        <begin position="253"/>
        <end position="270"/>
    </location>
</feature>
<dbReference type="Pfam" id="PF12679">
    <property type="entry name" value="ABC2_membrane_2"/>
    <property type="match status" value="1"/>
</dbReference>
<protein>
    <recommendedName>
        <fullName evidence="11">ABC transporter permease</fullName>
    </recommendedName>
</protein>
<gene>
    <name evidence="9" type="ORF">DGMP_22220</name>
</gene>
<sequence length="967" mass="108553">MKTMLRIAGKEFGTFFSSPAAYIFLGAFLGATYFIFFWIESFFARNIADMQPLFKWMPLLLIFLCGAITMRMWAEERRTGTRELLMTSPVSSLVLICGKFLACLGLVALALLLSLPLAVTVSFIGPLDWGPVFGGYLASLFLASAYISIGIFVSSRSDNQLVALITSVFICAVFYFLGSPVFTSFFNNSTAELLKLLGSGSRFDSITRGVIDVRDLLYYLSVCAIFLVLTGYSLEQQRWAGNTGKVSHRTWQLVTLLAVVNLVVVNIWMAPVQKVRVDLTENKIYTLSDATRSYLSRLREPLLIRGYFSAQTHPLLAPLVPRLSDLLKEYEAAGNGRVKVEIIDPGEHPDLEQEAGEKYGIRPVPFRTASRYQTAVTNSYFDILVSYGSEFETLNFRDLIDIKTAGETEMSVDLKNPEYDISQAIKKVLYSYQSGGNLFENITGSVGFTAYFSDDKKLPKELVDLKKAIVKAVDETGKNSGGRFSATFVDPDKKGGDFINRLEEKWGFRPMVAGLFSPKTFWFYMVMKNGDQEVQVPLPEDLKAEAVQRVIDSALKRFSTGFLKTVAVWTPVSTPPMSPYAPREQKRQFRQLHQYLGEDFNIVDTDLKKGTVPENADILLLLAPESLNEKQLFAVDQFLMQGGSVIMATSSCDIEMNGALKVRKVDSGLEKWLEHNGITIEKELVFDPQNTPFPVPRKRDLGGFVVRETQLVNYPLFVDIRPDGMESDDGLLAGVRQLTMSWASPVTVDREKNAQRKVSELLFSSPESWRSDNLNIQPDFDQYGELGFQVSKTRGRIPLAVMVEGGFNSWFKDKPSPLAAVKKEKKTEKKPEKNSGDKKEEAIAINRVIDHSPDSSRLFVLGSNTFLSDIALGLSSSVNGTSYEAPLQLVANCIDWSLEDRELLAMRSHTRFSRILLPLQTGERRVIEYLNYGMALVGLILIWVMSLWLRRRTRLRFQAILDDSGRV</sequence>
<dbReference type="EMBL" id="AP024086">
    <property type="protein sequence ID" value="BCL61529.1"/>
    <property type="molecule type" value="Genomic_DNA"/>
</dbReference>
<dbReference type="PANTHER" id="PTHR30294:SF29">
    <property type="entry name" value="MULTIDRUG ABC TRANSPORTER PERMEASE YBHS-RELATED"/>
    <property type="match status" value="1"/>
</dbReference>
<evidence type="ECO:0000256" key="3">
    <source>
        <dbReference type="ARBA" id="ARBA00022692"/>
    </source>
</evidence>
<evidence type="ECO:0000313" key="9">
    <source>
        <dbReference type="EMBL" id="BCL61529.1"/>
    </source>
</evidence>
<feature type="transmembrane region" description="Helical" evidence="6">
    <location>
        <begin position="161"/>
        <end position="186"/>
    </location>
</feature>
<keyword evidence="2" id="KW-1003">Cell membrane</keyword>
<feature type="transmembrane region" description="Helical" evidence="6">
    <location>
        <begin position="929"/>
        <end position="949"/>
    </location>
</feature>
<evidence type="ECO:0000256" key="5">
    <source>
        <dbReference type="ARBA" id="ARBA00023136"/>
    </source>
</evidence>
<feature type="domain" description="DUF7088" evidence="8">
    <location>
        <begin position="281"/>
        <end position="385"/>
    </location>
</feature>
<dbReference type="Proteomes" id="UP000826725">
    <property type="component" value="Chromosome"/>
</dbReference>
<dbReference type="KEGG" id="dbk:DGMP_22220"/>
<dbReference type="Pfam" id="PF09822">
    <property type="entry name" value="ABC_transp_aux"/>
    <property type="match status" value="1"/>
</dbReference>
<comment type="subcellular location">
    <subcellularLocation>
        <location evidence="1">Cell membrane</location>
        <topology evidence="1">Multi-pass membrane protein</topology>
    </subcellularLocation>
</comment>
<keyword evidence="3 6" id="KW-0812">Transmembrane</keyword>
<feature type="transmembrane region" description="Helical" evidence="6">
    <location>
        <begin position="56"/>
        <end position="73"/>
    </location>
</feature>
<dbReference type="GO" id="GO:0140359">
    <property type="term" value="F:ABC-type transporter activity"/>
    <property type="evidence" value="ECO:0007669"/>
    <property type="project" value="InterPro"/>
</dbReference>
<keyword evidence="5 6" id="KW-0472">Membrane</keyword>
<dbReference type="Pfam" id="PF23357">
    <property type="entry name" value="DUF7088"/>
    <property type="match status" value="1"/>
</dbReference>
<evidence type="ECO:0000259" key="7">
    <source>
        <dbReference type="Pfam" id="PF09822"/>
    </source>
</evidence>
<keyword evidence="10" id="KW-1185">Reference proteome</keyword>
<dbReference type="GO" id="GO:0005886">
    <property type="term" value="C:plasma membrane"/>
    <property type="evidence" value="ECO:0007669"/>
    <property type="project" value="UniProtKB-SubCell"/>
</dbReference>
<evidence type="ECO:0000259" key="8">
    <source>
        <dbReference type="Pfam" id="PF23357"/>
    </source>
</evidence>
<proteinExistence type="predicted"/>
<accession>A0A8D5FNL3</accession>
<dbReference type="InterPro" id="IPR019196">
    <property type="entry name" value="ABC_transp_unknown"/>
</dbReference>
<dbReference type="RefSeq" id="WP_228853973.1">
    <property type="nucleotide sequence ID" value="NZ_AP024086.1"/>
</dbReference>
<name>A0A8D5FNL3_9BACT</name>
<evidence type="ECO:0000256" key="1">
    <source>
        <dbReference type="ARBA" id="ARBA00004651"/>
    </source>
</evidence>
<evidence type="ECO:0000256" key="4">
    <source>
        <dbReference type="ARBA" id="ARBA00022989"/>
    </source>
</evidence>
<dbReference type="InterPro" id="IPR055396">
    <property type="entry name" value="DUF7088"/>
</dbReference>
<evidence type="ECO:0000256" key="6">
    <source>
        <dbReference type="SAM" id="Phobius"/>
    </source>
</evidence>
<feature type="transmembrane region" description="Helical" evidence="6">
    <location>
        <begin position="93"/>
        <end position="113"/>
    </location>
</feature>
<keyword evidence="4 6" id="KW-1133">Transmembrane helix</keyword>
<feature type="domain" description="ABC-type uncharacterised transport system" evidence="7">
    <location>
        <begin position="587"/>
        <end position="879"/>
    </location>
</feature>
<organism evidence="9 10">
    <name type="scientific">Desulfomarina profundi</name>
    <dbReference type="NCBI Taxonomy" id="2772557"/>
    <lineage>
        <taxon>Bacteria</taxon>
        <taxon>Pseudomonadati</taxon>
        <taxon>Thermodesulfobacteriota</taxon>
        <taxon>Desulfobulbia</taxon>
        <taxon>Desulfobulbales</taxon>
        <taxon>Desulfobulbaceae</taxon>
        <taxon>Desulfomarina</taxon>
    </lineage>
</organism>
<feature type="transmembrane region" description="Helical" evidence="6">
    <location>
        <begin position="216"/>
        <end position="232"/>
    </location>
</feature>
<dbReference type="AlphaFoldDB" id="A0A8D5FNL3"/>
<evidence type="ECO:0000256" key="2">
    <source>
        <dbReference type="ARBA" id="ARBA00022475"/>
    </source>
</evidence>
<evidence type="ECO:0008006" key="11">
    <source>
        <dbReference type="Google" id="ProtNLM"/>
    </source>
</evidence>
<evidence type="ECO:0000313" key="10">
    <source>
        <dbReference type="Proteomes" id="UP000826725"/>
    </source>
</evidence>
<dbReference type="InterPro" id="IPR051449">
    <property type="entry name" value="ABC-2_transporter_component"/>
</dbReference>
<dbReference type="PANTHER" id="PTHR30294">
    <property type="entry name" value="MEMBRANE COMPONENT OF ABC TRANSPORTER YHHJ-RELATED"/>
    <property type="match status" value="1"/>
</dbReference>